<evidence type="ECO:0000313" key="2">
    <source>
        <dbReference type="Proteomes" id="UP001065549"/>
    </source>
</evidence>
<gene>
    <name evidence="1" type="ORF">OBO34_08975</name>
</gene>
<dbReference type="Pfam" id="PF12787">
    <property type="entry name" value="EcsC"/>
    <property type="match status" value="1"/>
</dbReference>
<protein>
    <submittedName>
        <fullName evidence="1">EcsC family protein</fullName>
    </submittedName>
</protein>
<comment type="caution">
    <text evidence="1">The sequence shown here is derived from an EMBL/GenBank/DDBJ whole genome shotgun (WGS) entry which is preliminary data.</text>
</comment>
<dbReference type="RefSeq" id="WP_253019906.1">
    <property type="nucleotide sequence ID" value="NZ_JAOSHN010000003.1"/>
</dbReference>
<keyword evidence="2" id="KW-1185">Reference proteome</keyword>
<organism evidence="1 2">
    <name type="scientific">Hominibacterium faecale</name>
    <dbReference type="NCBI Taxonomy" id="2839743"/>
    <lineage>
        <taxon>Bacteria</taxon>
        <taxon>Bacillati</taxon>
        <taxon>Bacillota</taxon>
        <taxon>Clostridia</taxon>
        <taxon>Peptostreptococcales</taxon>
        <taxon>Anaerovoracaceae</taxon>
        <taxon>Hominibacterium</taxon>
    </lineage>
</organism>
<dbReference type="Proteomes" id="UP001065549">
    <property type="component" value="Unassembled WGS sequence"/>
</dbReference>
<dbReference type="PANTHER" id="PTHR41260">
    <property type="entry name" value="PROTEIN ECSC"/>
    <property type="match status" value="1"/>
</dbReference>
<name>A0A9J6QR32_9FIRM</name>
<accession>A0A9J6QR32</accession>
<evidence type="ECO:0000313" key="1">
    <source>
        <dbReference type="EMBL" id="MCU7378490.1"/>
    </source>
</evidence>
<proteinExistence type="predicted"/>
<dbReference type="InterPro" id="IPR024787">
    <property type="entry name" value="EcsC"/>
</dbReference>
<sequence>MGILERKTAWEKEWANLERQEARFLKKHAQKKESFLNQKLEGRVPDKLQDTLDGAFVKAFEVVFQKGTGVIEVTYRKEKREKNYQVREYAADLQEDRRTLRAFSKKAQGTGTVNLLMSGISGVGLGVLGIGIPDIVLFTGMMMKSVYEIALSYGYDYEQEEERYFILLLLQGSVSYGQQAEAVNREANAFIQEGRLPAGYDQKEQIQETAALFSRELLYLKFLQGIPIVGAAGGIYDAVYMRHVTEYANLKYKRRFLKGREERSV</sequence>
<dbReference type="EMBL" id="JAOSHN010000003">
    <property type="protein sequence ID" value="MCU7378490.1"/>
    <property type="molecule type" value="Genomic_DNA"/>
</dbReference>
<dbReference type="PANTHER" id="PTHR41260:SF1">
    <property type="entry name" value="PROTEIN ECSC"/>
    <property type="match status" value="1"/>
</dbReference>
<reference evidence="1" key="1">
    <citation type="submission" date="2022-09" db="EMBL/GenBank/DDBJ databases">
        <title>Culturomic study of gut microbiota in children with autism spectrum disorder.</title>
        <authorList>
            <person name="Efimov B.A."/>
            <person name="Chaplin A.V."/>
            <person name="Sokolova S.R."/>
            <person name="Pikina A.P."/>
            <person name="Korzhanova M."/>
            <person name="Belova V."/>
            <person name="Korostin D."/>
        </authorList>
    </citation>
    <scope>NUCLEOTIDE SEQUENCE</scope>
    <source>
        <strain evidence="1">ASD5510</strain>
    </source>
</reference>
<dbReference type="AlphaFoldDB" id="A0A9J6QR32"/>